<dbReference type="EMBL" id="CM037626">
    <property type="protein sequence ID" value="KAH8011557.1"/>
    <property type="molecule type" value="Genomic_DNA"/>
</dbReference>
<evidence type="ECO:0000313" key="1">
    <source>
        <dbReference type="EMBL" id="KAH8011557.1"/>
    </source>
</evidence>
<comment type="caution">
    <text evidence="1">The sequence shown here is derived from an EMBL/GenBank/DDBJ whole genome shotgun (WGS) entry which is preliminary data.</text>
</comment>
<dbReference type="Proteomes" id="UP000827872">
    <property type="component" value="Linkage Group LG13"/>
</dbReference>
<accession>A0ACB8FXR4</accession>
<evidence type="ECO:0000313" key="2">
    <source>
        <dbReference type="Proteomes" id="UP000827872"/>
    </source>
</evidence>
<reference evidence="1" key="1">
    <citation type="submission" date="2021-08" db="EMBL/GenBank/DDBJ databases">
        <title>The first chromosome-level gecko genome reveals the dynamic sex chromosomes of Neotropical dwarf geckos (Sphaerodactylidae: Sphaerodactylus).</title>
        <authorList>
            <person name="Pinto B.J."/>
            <person name="Keating S.E."/>
            <person name="Gamble T."/>
        </authorList>
    </citation>
    <scope>NUCLEOTIDE SEQUENCE</scope>
    <source>
        <strain evidence="1">TG3544</strain>
    </source>
</reference>
<protein>
    <submittedName>
        <fullName evidence="1">Uncharacterized protein</fullName>
    </submittedName>
</protein>
<keyword evidence="2" id="KW-1185">Reference proteome</keyword>
<sequence>MPGNIPTPTENSKEEGSSSSEKSKSLGSSRSKRKPTVVTKYVGSDDEQVLDETMNQDVSNENSENDVDMKSLPKARMSGCVHIGCQSGLEKAVCMSHDICHISMEKILAKELDSCNLQIWSSSDSDPSPRGAQAGLPAAEEDDECLVNLEASHPEFVPEEIGSEDVPAEPPNPPGASSSHHGDVEDPGWVSPVEDFDAYTLHAQHEALERAKCEWQQAREALIDDRVHQRIQLRQELDREREALYLQLQTDREQQERDLLQVAEQSKQELLREVQQLWALHLQRTESSSAQNAERVQIQREWAALEKRAALLRKEREMVDMEAQERVAAADLQ</sequence>
<gene>
    <name evidence="1" type="ORF">K3G42_001942</name>
</gene>
<organism evidence="1 2">
    <name type="scientific">Sphaerodactylus townsendi</name>
    <dbReference type="NCBI Taxonomy" id="933632"/>
    <lineage>
        <taxon>Eukaryota</taxon>
        <taxon>Metazoa</taxon>
        <taxon>Chordata</taxon>
        <taxon>Craniata</taxon>
        <taxon>Vertebrata</taxon>
        <taxon>Euteleostomi</taxon>
        <taxon>Lepidosauria</taxon>
        <taxon>Squamata</taxon>
        <taxon>Bifurcata</taxon>
        <taxon>Gekkota</taxon>
        <taxon>Sphaerodactylidae</taxon>
        <taxon>Sphaerodactylus</taxon>
    </lineage>
</organism>
<proteinExistence type="predicted"/>
<name>A0ACB8FXR4_9SAUR</name>